<dbReference type="EMBL" id="LWCA01000744">
    <property type="protein sequence ID" value="OAF67107.1"/>
    <property type="molecule type" value="Genomic_DNA"/>
</dbReference>
<reference evidence="1 2" key="1">
    <citation type="submission" date="2016-04" db="EMBL/GenBank/DDBJ databases">
        <title>The genome of Intoshia linei affirms orthonectids as highly simplified spiralians.</title>
        <authorList>
            <person name="Mikhailov K.V."/>
            <person name="Slusarev G.S."/>
            <person name="Nikitin M.A."/>
            <person name="Logacheva M.D."/>
            <person name="Penin A."/>
            <person name="Aleoshin V."/>
            <person name="Panchin Y.V."/>
        </authorList>
    </citation>
    <scope>NUCLEOTIDE SEQUENCE [LARGE SCALE GENOMIC DNA]</scope>
    <source>
        <strain evidence="1">Intl2013</strain>
        <tissue evidence="1">Whole animal</tissue>
    </source>
</reference>
<evidence type="ECO:0000313" key="2">
    <source>
        <dbReference type="Proteomes" id="UP000078046"/>
    </source>
</evidence>
<evidence type="ECO:0000313" key="1">
    <source>
        <dbReference type="EMBL" id="OAF67107.1"/>
    </source>
</evidence>
<dbReference type="AlphaFoldDB" id="A0A177AYK0"/>
<dbReference type="OrthoDB" id="10047206at2759"/>
<keyword evidence="2" id="KW-1185">Reference proteome</keyword>
<protein>
    <recommendedName>
        <fullName evidence="3">Integrase catalytic domain-containing protein</fullName>
    </recommendedName>
</protein>
<accession>A0A177AYK0</accession>
<gene>
    <name evidence="1" type="ORF">A3Q56_04991</name>
</gene>
<name>A0A177AYK0_9BILA</name>
<dbReference type="Proteomes" id="UP000078046">
    <property type="component" value="Unassembled WGS sequence"/>
</dbReference>
<proteinExistence type="predicted"/>
<organism evidence="1 2">
    <name type="scientific">Intoshia linei</name>
    <dbReference type="NCBI Taxonomy" id="1819745"/>
    <lineage>
        <taxon>Eukaryota</taxon>
        <taxon>Metazoa</taxon>
        <taxon>Spiralia</taxon>
        <taxon>Lophotrochozoa</taxon>
        <taxon>Mesozoa</taxon>
        <taxon>Orthonectida</taxon>
        <taxon>Rhopaluridae</taxon>
        <taxon>Intoshia</taxon>
    </lineage>
</organism>
<sequence>MRNVRVNYFLSKAYKYSENGLVQKLNRAVQERIRVMCNESSYEWDSVIPHILIIWKKNKKIREEWDIST</sequence>
<evidence type="ECO:0008006" key="3">
    <source>
        <dbReference type="Google" id="ProtNLM"/>
    </source>
</evidence>
<comment type="caution">
    <text evidence="1">The sequence shown here is derived from an EMBL/GenBank/DDBJ whole genome shotgun (WGS) entry which is preliminary data.</text>
</comment>